<evidence type="ECO:0000256" key="7">
    <source>
        <dbReference type="ARBA" id="ARBA00022927"/>
    </source>
</evidence>
<proteinExistence type="inferred from homology"/>
<dbReference type="GO" id="GO:0098797">
    <property type="term" value="C:plasma membrane protein complex"/>
    <property type="evidence" value="ECO:0007669"/>
    <property type="project" value="TreeGrafter"/>
</dbReference>
<dbReference type="SUPFAM" id="SSF74653">
    <property type="entry name" value="TolA/TonB C-terminal domain"/>
    <property type="match status" value="1"/>
</dbReference>
<reference evidence="14" key="1">
    <citation type="submission" date="2017-01" db="EMBL/GenBank/DDBJ databases">
        <title>Komagataeibacter sp. MSKU9 whole genome sequencing project.</title>
        <authorList>
            <person name="Matsutani M."/>
            <person name="Naloka K."/>
            <person name="Theeragool G."/>
            <person name="Yakushi T."/>
            <person name="Matsushita K."/>
        </authorList>
    </citation>
    <scope>NUCLEOTIDE SEQUENCE [LARGE SCALE GENOMIC DNA]</scope>
    <source>
        <strain evidence="14">MSKU9</strain>
    </source>
</reference>
<keyword evidence="6 11" id="KW-0812">Transmembrane</keyword>
<feature type="compositionally biased region" description="Pro residues" evidence="10">
    <location>
        <begin position="106"/>
        <end position="127"/>
    </location>
</feature>
<feature type="domain" description="TonB C-terminal" evidence="12">
    <location>
        <begin position="190"/>
        <end position="283"/>
    </location>
</feature>
<feature type="region of interest" description="Disordered" evidence="10">
    <location>
        <begin position="81"/>
        <end position="185"/>
    </location>
</feature>
<keyword evidence="14" id="KW-1185">Reference proteome</keyword>
<evidence type="ECO:0000313" key="14">
    <source>
        <dbReference type="Proteomes" id="UP000315095"/>
    </source>
</evidence>
<keyword evidence="7" id="KW-0653">Protein transport</keyword>
<keyword evidence="3" id="KW-0813">Transport</keyword>
<dbReference type="GO" id="GO:0015031">
    <property type="term" value="P:protein transport"/>
    <property type="evidence" value="ECO:0007669"/>
    <property type="project" value="UniProtKB-KW"/>
</dbReference>
<comment type="caution">
    <text evidence="13">The sequence shown here is derived from an EMBL/GenBank/DDBJ whole genome shotgun (WGS) entry which is preliminary data.</text>
</comment>
<keyword evidence="5" id="KW-0997">Cell inner membrane</keyword>
<dbReference type="PANTHER" id="PTHR33446">
    <property type="entry name" value="PROTEIN TONB-RELATED"/>
    <property type="match status" value="1"/>
</dbReference>
<evidence type="ECO:0000259" key="12">
    <source>
        <dbReference type="PROSITE" id="PS52015"/>
    </source>
</evidence>
<dbReference type="EMBL" id="BDLU01000025">
    <property type="protein sequence ID" value="GCE82657.1"/>
    <property type="molecule type" value="Genomic_DNA"/>
</dbReference>
<keyword evidence="4" id="KW-1003">Cell membrane</keyword>
<organism evidence="13 14">
    <name type="scientific">Komagataeibacter diospyri</name>
    <dbReference type="NCBI Taxonomy" id="1932662"/>
    <lineage>
        <taxon>Bacteria</taxon>
        <taxon>Pseudomonadati</taxon>
        <taxon>Pseudomonadota</taxon>
        <taxon>Alphaproteobacteria</taxon>
        <taxon>Acetobacterales</taxon>
        <taxon>Acetobacteraceae</taxon>
        <taxon>Komagataeibacter</taxon>
    </lineage>
</organism>
<keyword evidence="13" id="KW-0675">Receptor</keyword>
<dbReference type="Gene3D" id="3.30.1150.10">
    <property type="match status" value="1"/>
</dbReference>
<dbReference type="InterPro" id="IPR037682">
    <property type="entry name" value="TonB_C"/>
</dbReference>
<keyword evidence="9 11" id="KW-0472">Membrane</keyword>
<evidence type="ECO:0000256" key="3">
    <source>
        <dbReference type="ARBA" id="ARBA00022448"/>
    </source>
</evidence>
<dbReference type="AlphaFoldDB" id="A0A4P5NQD3"/>
<dbReference type="InterPro" id="IPR051045">
    <property type="entry name" value="TonB-dependent_transducer"/>
</dbReference>
<evidence type="ECO:0000256" key="6">
    <source>
        <dbReference type="ARBA" id="ARBA00022692"/>
    </source>
</evidence>
<keyword evidence="8 11" id="KW-1133">Transmembrane helix</keyword>
<evidence type="ECO:0000256" key="9">
    <source>
        <dbReference type="ARBA" id="ARBA00023136"/>
    </source>
</evidence>
<dbReference type="RefSeq" id="WP_227002369.1">
    <property type="nucleotide sequence ID" value="NZ_BDLU01000025.1"/>
</dbReference>
<gene>
    <name evidence="13" type="ORF">MSKU9_0798</name>
</gene>
<dbReference type="Proteomes" id="UP000315095">
    <property type="component" value="Unassembled WGS sequence"/>
</dbReference>
<dbReference type="NCBIfam" id="TIGR01352">
    <property type="entry name" value="tonB_Cterm"/>
    <property type="match status" value="1"/>
</dbReference>
<dbReference type="PANTHER" id="PTHR33446:SF2">
    <property type="entry name" value="PROTEIN TONB"/>
    <property type="match status" value="1"/>
</dbReference>
<feature type="transmembrane region" description="Helical" evidence="11">
    <location>
        <begin position="35"/>
        <end position="57"/>
    </location>
</feature>
<comment type="subcellular location">
    <subcellularLocation>
        <location evidence="1">Cell inner membrane</location>
        <topology evidence="1">Single-pass membrane protein</topology>
        <orientation evidence="1">Periplasmic side</orientation>
    </subcellularLocation>
</comment>
<dbReference type="InterPro" id="IPR006260">
    <property type="entry name" value="TonB/TolA_C"/>
</dbReference>
<dbReference type="GO" id="GO:0031992">
    <property type="term" value="F:energy transducer activity"/>
    <property type="evidence" value="ECO:0007669"/>
    <property type="project" value="TreeGrafter"/>
</dbReference>
<evidence type="ECO:0000256" key="5">
    <source>
        <dbReference type="ARBA" id="ARBA00022519"/>
    </source>
</evidence>
<dbReference type="GO" id="GO:0055085">
    <property type="term" value="P:transmembrane transport"/>
    <property type="evidence" value="ECO:0007669"/>
    <property type="project" value="InterPro"/>
</dbReference>
<dbReference type="PROSITE" id="PS52015">
    <property type="entry name" value="TONB_CTD"/>
    <property type="match status" value="1"/>
</dbReference>
<dbReference type="Pfam" id="PF03544">
    <property type="entry name" value="TonB_C"/>
    <property type="match status" value="1"/>
</dbReference>
<evidence type="ECO:0000256" key="8">
    <source>
        <dbReference type="ARBA" id="ARBA00022989"/>
    </source>
</evidence>
<comment type="similarity">
    <text evidence="2">Belongs to the TonB family.</text>
</comment>
<feature type="compositionally biased region" description="Pro residues" evidence="10">
    <location>
        <begin position="83"/>
        <end position="96"/>
    </location>
</feature>
<accession>A0A4P5NQD3</accession>
<evidence type="ECO:0000256" key="2">
    <source>
        <dbReference type="ARBA" id="ARBA00006555"/>
    </source>
</evidence>
<protein>
    <submittedName>
        <fullName evidence="13">Ferric iron siderophore receptor</fullName>
    </submittedName>
</protein>
<evidence type="ECO:0000256" key="4">
    <source>
        <dbReference type="ARBA" id="ARBA00022475"/>
    </source>
</evidence>
<sequence length="283" mass="30214">MSYAAGTMPPAGDPAVASFTQWRYSQKRLARRMDAIRWGLSFLVVMAVTGGAVTWVMRQPSPPVVVSEPPLAAIAIDMAPEPVSSPVPPTDVPPGPRQTLSMPASQPAPPPEIMAPPAPKPDPPVPVPREEKRKIYKKKSALLQKKPVPDRTPPADVTTSPPSTEASSTPTLEAPVPGASPVHAAHDPATWQGALLARLEKFRRYPSAAMSRQQEGVPTVTFSMDRRGHVVSVMLASSSGHPMLDQEAVALPSRAQPLPVPPDSVAGETITLTVPVEFYLHQN</sequence>
<evidence type="ECO:0000256" key="10">
    <source>
        <dbReference type="SAM" id="MobiDB-lite"/>
    </source>
</evidence>
<evidence type="ECO:0000256" key="11">
    <source>
        <dbReference type="SAM" id="Phobius"/>
    </source>
</evidence>
<feature type="compositionally biased region" description="Low complexity" evidence="10">
    <location>
        <begin position="158"/>
        <end position="171"/>
    </location>
</feature>
<name>A0A4P5NQD3_9PROT</name>
<evidence type="ECO:0000256" key="1">
    <source>
        <dbReference type="ARBA" id="ARBA00004383"/>
    </source>
</evidence>
<evidence type="ECO:0000313" key="13">
    <source>
        <dbReference type="EMBL" id="GCE82657.1"/>
    </source>
</evidence>